<keyword evidence="1" id="KW-0472">Membrane</keyword>
<gene>
    <name evidence="2" type="ORF">ACFPFO_22110</name>
</gene>
<dbReference type="Proteomes" id="UP001595925">
    <property type="component" value="Unassembled WGS sequence"/>
</dbReference>
<dbReference type="RefSeq" id="WP_114576241.1">
    <property type="nucleotide sequence ID" value="NZ_JAIVEF010000009.1"/>
</dbReference>
<dbReference type="EMBL" id="JBHSJG010000072">
    <property type="protein sequence ID" value="MFC4990395.1"/>
    <property type="molecule type" value="Genomic_DNA"/>
</dbReference>
<feature type="transmembrane region" description="Helical" evidence="1">
    <location>
        <begin position="73"/>
        <end position="97"/>
    </location>
</feature>
<evidence type="ECO:0000313" key="3">
    <source>
        <dbReference type="Proteomes" id="UP001595925"/>
    </source>
</evidence>
<organism evidence="2 3">
    <name type="scientific">Saliphagus infecundisoli</name>
    <dbReference type="NCBI Taxonomy" id="1849069"/>
    <lineage>
        <taxon>Archaea</taxon>
        <taxon>Methanobacteriati</taxon>
        <taxon>Methanobacteriota</taxon>
        <taxon>Stenosarchaea group</taxon>
        <taxon>Halobacteria</taxon>
        <taxon>Halobacteriales</taxon>
        <taxon>Natrialbaceae</taxon>
        <taxon>Saliphagus</taxon>
    </lineage>
</organism>
<name>A0ABD5QKY5_9EURY</name>
<sequence length="106" mass="11583">MTATTDVAMMLLQLVALTIPSVVVLIQMLRRSENLPWRLRKVSFALVLSSIVLLLGGAIALLAYFALALSLPLTMYVALGLVFAGLCPFTAFMAVLYREHRAEFGP</sequence>
<evidence type="ECO:0000256" key="1">
    <source>
        <dbReference type="SAM" id="Phobius"/>
    </source>
</evidence>
<protein>
    <submittedName>
        <fullName evidence="2">Uncharacterized protein</fullName>
    </submittedName>
</protein>
<reference evidence="2 3" key="1">
    <citation type="journal article" date="2019" name="Int. J. Syst. Evol. Microbiol.">
        <title>The Global Catalogue of Microorganisms (GCM) 10K type strain sequencing project: providing services to taxonomists for standard genome sequencing and annotation.</title>
        <authorList>
            <consortium name="The Broad Institute Genomics Platform"/>
            <consortium name="The Broad Institute Genome Sequencing Center for Infectious Disease"/>
            <person name="Wu L."/>
            <person name="Ma J."/>
        </authorList>
    </citation>
    <scope>NUCLEOTIDE SEQUENCE [LARGE SCALE GENOMIC DNA]</scope>
    <source>
        <strain evidence="2 3">CGMCC 1.15824</strain>
    </source>
</reference>
<keyword evidence="1" id="KW-0812">Transmembrane</keyword>
<proteinExistence type="predicted"/>
<feature type="transmembrane region" description="Helical" evidence="1">
    <location>
        <begin position="42"/>
        <end position="67"/>
    </location>
</feature>
<comment type="caution">
    <text evidence="2">The sequence shown here is derived from an EMBL/GenBank/DDBJ whole genome shotgun (WGS) entry which is preliminary data.</text>
</comment>
<dbReference type="AlphaFoldDB" id="A0ABD5QKY5"/>
<evidence type="ECO:0000313" key="2">
    <source>
        <dbReference type="EMBL" id="MFC4990395.1"/>
    </source>
</evidence>
<keyword evidence="1" id="KW-1133">Transmembrane helix</keyword>
<accession>A0ABD5QKY5</accession>
<feature type="transmembrane region" description="Helical" evidence="1">
    <location>
        <begin position="12"/>
        <end position="30"/>
    </location>
</feature>
<keyword evidence="3" id="KW-1185">Reference proteome</keyword>